<sequence>MEKSTDDLSPPIVKPAVFAKGNDPKPMLHQPPLFRPGDDFEDWKFRVGLYVAGTSQTTMGPMILSFLGEEASHIFRSARVSAFATAPQILAIRSKLFARADNIAILREQLLQKRQQLGETVEAYVWALKSIASKVFPGSGVEEIELAVCQQFCSGVNNVPLKKKFMTKAPFDPDTAVTKARRLEAVEHLSTEFAA</sequence>
<accession>A0A183BBY5</accession>
<proteinExistence type="predicted"/>
<dbReference type="Proteomes" id="UP000272942">
    <property type="component" value="Unassembled WGS sequence"/>
</dbReference>
<evidence type="ECO:0000313" key="3">
    <source>
        <dbReference type="Proteomes" id="UP000272942"/>
    </source>
</evidence>
<evidence type="ECO:0000256" key="1">
    <source>
        <dbReference type="SAM" id="MobiDB-lite"/>
    </source>
</evidence>
<dbReference type="WBParaSite" id="ECPE_0001676301-mRNA-1">
    <property type="protein sequence ID" value="ECPE_0001676301-mRNA-1"/>
    <property type="gene ID" value="ECPE_0001676301"/>
</dbReference>
<name>A0A183BBY5_9TREM</name>
<dbReference type="OrthoDB" id="6319351at2759"/>
<feature type="region of interest" description="Disordered" evidence="1">
    <location>
        <begin position="1"/>
        <end position="25"/>
    </location>
</feature>
<evidence type="ECO:0000313" key="4">
    <source>
        <dbReference type="WBParaSite" id="ECPE_0001676301-mRNA-1"/>
    </source>
</evidence>
<evidence type="ECO:0000313" key="2">
    <source>
        <dbReference type="EMBL" id="VDP93992.1"/>
    </source>
</evidence>
<gene>
    <name evidence="2" type="ORF">ECPE_LOCUS16720</name>
</gene>
<organism evidence="4">
    <name type="scientific">Echinostoma caproni</name>
    <dbReference type="NCBI Taxonomy" id="27848"/>
    <lineage>
        <taxon>Eukaryota</taxon>
        <taxon>Metazoa</taxon>
        <taxon>Spiralia</taxon>
        <taxon>Lophotrochozoa</taxon>
        <taxon>Platyhelminthes</taxon>
        <taxon>Trematoda</taxon>
        <taxon>Digenea</taxon>
        <taxon>Plagiorchiida</taxon>
        <taxon>Echinostomata</taxon>
        <taxon>Echinostomatoidea</taxon>
        <taxon>Echinostomatidae</taxon>
        <taxon>Echinostoma</taxon>
    </lineage>
</organism>
<protein>
    <submittedName>
        <fullName evidence="4">Retrotrans_gag domain-containing protein</fullName>
    </submittedName>
</protein>
<dbReference type="EMBL" id="UZAN01065566">
    <property type="protein sequence ID" value="VDP93992.1"/>
    <property type="molecule type" value="Genomic_DNA"/>
</dbReference>
<keyword evidence="3" id="KW-1185">Reference proteome</keyword>
<dbReference type="AlphaFoldDB" id="A0A183BBY5"/>
<reference evidence="2 3" key="2">
    <citation type="submission" date="2018-11" db="EMBL/GenBank/DDBJ databases">
        <authorList>
            <consortium name="Pathogen Informatics"/>
        </authorList>
    </citation>
    <scope>NUCLEOTIDE SEQUENCE [LARGE SCALE GENOMIC DNA]</scope>
    <source>
        <strain evidence="2 3">Egypt</strain>
    </source>
</reference>
<reference evidence="4" key="1">
    <citation type="submission" date="2016-06" db="UniProtKB">
        <authorList>
            <consortium name="WormBaseParasite"/>
        </authorList>
    </citation>
    <scope>IDENTIFICATION</scope>
</reference>